<keyword evidence="3" id="KW-1185">Reference proteome</keyword>
<evidence type="ECO:0000313" key="2">
    <source>
        <dbReference type="EMBL" id="KIR61021.1"/>
    </source>
</evidence>
<evidence type="ECO:0000313" key="3">
    <source>
        <dbReference type="Proteomes" id="UP000032254"/>
    </source>
</evidence>
<gene>
    <name evidence="2" type="ORF">TK50_24875</name>
</gene>
<proteinExistence type="predicted"/>
<dbReference type="Proteomes" id="UP000032254">
    <property type="component" value="Unassembled WGS sequence"/>
</dbReference>
<dbReference type="PATRIC" id="fig|47853.6.peg.5210"/>
<dbReference type="InterPro" id="IPR001387">
    <property type="entry name" value="Cro/C1-type_HTH"/>
</dbReference>
<dbReference type="SUPFAM" id="SSF47413">
    <property type="entry name" value="lambda repressor-like DNA-binding domains"/>
    <property type="match status" value="1"/>
</dbReference>
<comment type="caution">
    <text evidence="2">The sequence shown here is derived from an EMBL/GenBank/DDBJ whole genome shotgun (WGS) entry which is preliminary data.</text>
</comment>
<sequence>MTEHADVRELATLDQVVAELVALTAPGDADRVRALAEQAQRVPRVWPGQSLRTYRHELTRMREEHGLSLEVAAERMDWSTSKLRRVELGAVGISVSDLRRLATLYLADPATVERLAEQARRARRATRRSRA</sequence>
<feature type="domain" description="HTH cro/C1-type" evidence="1">
    <location>
        <begin position="58"/>
        <end position="112"/>
    </location>
</feature>
<dbReference type="RefSeq" id="WP_043967578.1">
    <property type="nucleotide sequence ID" value="NZ_JXSX01000003.1"/>
</dbReference>
<name>A0A0D0WPW2_9ACTN</name>
<dbReference type="PROSITE" id="PS50943">
    <property type="entry name" value="HTH_CROC1"/>
    <property type="match status" value="1"/>
</dbReference>
<accession>A0A0D0WPW2</accession>
<dbReference type="Pfam" id="PF13560">
    <property type="entry name" value="HTH_31"/>
    <property type="match status" value="1"/>
</dbReference>
<evidence type="ECO:0000259" key="1">
    <source>
        <dbReference type="PROSITE" id="PS50943"/>
    </source>
</evidence>
<dbReference type="CDD" id="cd00093">
    <property type="entry name" value="HTH_XRE"/>
    <property type="match status" value="1"/>
</dbReference>
<dbReference type="AlphaFoldDB" id="A0A0D0WPW2"/>
<dbReference type="GeneID" id="301307276"/>
<reference evidence="2 3" key="1">
    <citation type="submission" date="2015-01" db="EMBL/GenBank/DDBJ databases">
        <title>Sequencing and annotation of Micromonospora carbonacea strain JXNU-1 genome.</title>
        <authorList>
            <person name="Long Z."/>
            <person name="Huang Y."/>
            <person name="Jiang Y."/>
        </authorList>
    </citation>
    <scope>NUCLEOTIDE SEQUENCE [LARGE SCALE GENOMIC DNA]</scope>
    <source>
        <strain evidence="2 3">JXNU-1</strain>
    </source>
</reference>
<dbReference type="SMART" id="SM00530">
    <property type="entry name" value="HTH_XRE"/>
    <property type="match status" value="1"/>
</dbReference>
<dbReference type="GO" id="GO:0003677">
    <property type="term" value="F:DNA binding"/>
    <property type="evidence" value="ECO:0007669"/>
    <property type="project" value="InterPro"/>
</dbReference>
<dbReference type="InterPro" id="IPR010982">
    <property type="entry name" value="Lambda_DNA-bd_dom_sf"/>
</dbReference>
<dbReference type="EMBL" id="JXSX01000003">
    <property type="protein sequence ID" value="KIR61021.1"/>
    <property type="molecule type" value="Genomic_DNA"/>
</dbReference>
<dbReference type="Gene3D" id="1.10.260.40">
    <property type="entry name" value="lambda repressor-like DNA-binding domains"/>
    <property type="match status" value="1"/>
</dbReference>
<protein>
    <recommendedName>
        <fullName evidence="1">HTH cro/C1-type domain-containing protein</fullName>
    </recommendedName>
</protein>
<organism evidence="2 3">
    <name type="scientific">Micromonospora haikouensis</name>
    <dbReference type="NCBI Taxonomy" id="686309"/>
    <lineage>
        <taxon>Bacteria</taxon>
        <taxon>Bacillati</taxon>
        <taxon>Actinomycetota</taxon>
        <taxon>Actinomycetes</taxon>
        <taxon>Micromonosporales</taxon>
        <taxon>Micromonosporaceae</taxon>
        <taxon>Micromonospora</taxon>
    </lineage>
</organism>
<dbReference type="OrthoDB" id="3288254at2"/>